<name>A0A964E3H0_9PROT</name>
<keyword evidence="2 7" id="KW-0575">Peroxidase</keyword>
<dbReference type="GO" id="GO:0005737">
    <property type="term" value="C:cytoplasm"/>
    <property type="evidence" value="ECO:0007669"/>
    <property type="project" value="TreeGrafter"/>
</dbReference>
<keyword evidence="10" id="KW-0472">Membrane</keyword>
<feature type="transmembrane region" description="Helical" evidence="10">
    <location>
        <begin position="15"/>
        <end position="40"/>
    </location>
</feature>
<keyword evidence="4 7" id="KW-0479">Metal-binding</keyword>
<evidence type="ECO:0000259" key="11">
    <source>
        <dbReference type="SMART" id="SM01060"/>
    </source>
</evidence>
<keyword evidence="10" id="KW-1133">Transmembrane helix</keyword>
<evidence type="ECO:0000256" key="6">
    <source>
        <dbReference type="ARBA" id="ARBA00023004"/>
    </source>
</evidence>
<dbReference type="PIRSF" id="PIRSF000296">
    <property type="entry name" value="SrpA"/>
    <property type="match status" value="1"/>
</dbReference>
<comment type="caution">
    <text evidence="12">The sequence shown here is derived from an EMBL/GenBank/DDBJ whole genome shotgun (WGS) entry which is preliminary data.</text>
</comment>
<dbReference type="SMART" id="SM01060">
    <property type="entry name" value="Catalase"/>
    <property type="match status" value="1"/>
</dbReference>
<evidence type="ECO:0000313" key="13">
    <source>
        <dbReference type="Proteomes" id="UP000721844"/>
    </source>
</evidence>
<dbReference type="GO" id="GO:0042744">
    <property type="term" value="P:hydrogen peroxide catabolic process"/>
    <property type="evidence" value="ECO:0007669"/>
    <property type="project" value="TreeGrafter"/>
</dbReference>
<dbReference type="PANTHER" id="PTHR11465:SF9">
    <property type="entry name" value="CATALASE"/>
    <property type="match status" value="1"/>
</dbReference>
<keyword evidence="10" id="KW-0812">Transmembrane</keyword>
<keyword evidence="5 7" id="KW-0560">Oxidoreductase</keyword>
<comment type="similarity">
    <text evidence="1 7">Belongs to the catalase family.</text>
</comment>
<dbReference type="Gene3D" id="1.20.1280.120">
    <property type="match status" value="1"/>
</dbReference>
<dbReference type="GO" id="GO:0042542">
    <property type="term" value="P:response to hydrogen peroxide"/>
    <property type="evidence" value="ECO:0007669"/>
    <property type="project" value="TreeGrafter"/>
</dbReference>
<dbReference type="SUPFAM" id="SSF56634">
    <property type="entry name" value="Heme-dependent catalase-like"/>
    <property type="match status" value="1"/>
</dbReference>
<evidence type="ECO:0000313" key="12">
    <source>
        <dbReference type="EMBL" id="MCB8879843.1"/>
    </source>
</evidence>
<gene>
    <name evidence="12" type="ORF">ACELLULO517_06325</name>
</gene>
<comment type="function">
    <text evidence="7">Has an organic peroxide-dependent peroxidase activity.</text>
</comment>
<dbReference type="EMBL" id="JAESVA010000002">
    <property type="protein sequence ID" value="MCB8879843.1"/>
    <property type="molecule type" value="Genomic_DNA"/>
</dbReference>
<dbReference type="CDD" id="cd08153">
    <property type="entry name" value="srpA_like"/>
    <property type="match status" value="1"/>
</dbReference>
<feature type="active site" evidence="8">
    <location>
        <position position="68"/>
    </location>
</feature>
<evidence type="ECO:0000256" key="2">
    <source>
        <dbReference type="ARBA" id="ARBA00022559"/>
    </source>
</evidence>
<keyword evidence="3 7" id="KW-0349">Heme</keyword>
<dbReference type="RefSeq" id="WP_227306461.1">
    <property type="nucleotide sequence ID" value="NZ_JAESVA010000002.1"/>
</dbReference>
<dbReference type="PANTHER" id="PTHR11465">
    <property type="entry name" value="CATALASE"/>
    <property type="match status" value="1"/>
</dbReference>
<keyword evidence="6 7" id="KW-0408">Iron</keyword>
<keyword evidence="13" id="KW-1185">Reference proteome</keyword>
<comment type="cofactor">
    <cofactor evidence="7">
        <name>heme</name>
        <dbReference type="ChEBI" id="CHEBI:30413"/>
    </cofactor>
</comment>
<feature type="domain" description="Catalase core" evidence="11">
    <location>
        <begin position="26"/>
        <end position="361"/>
    </location>
</feature>
<dbReference type="InterPro" id="IPR020835">
    <property type="entry name" value="Catalase_sf"/>
</dbReference>
<evidence type="ECO:0000256" key="7">
    <source>
        <dbReference type="PIRNR" id="PIRNR000296"/>
    </source>
</evidence>
<evidence type="ECO:0000256" key="3">
    <source>
        <dbReference type="ARBA" id="ARBA00022617"/>
    </source>
</evidence>
<reference evidence="12 13" key="1">
    <citation type="journal article" date="2021" name="Microorganisms">
        <title>Acidisoma silvae sp. nov. and Acidisomacellulosilytica sp. nov., Two Acidophilic Bacteria Isolated from Decaying Wood, Hydrolyzing Cellulose and Producing Poly-3-hydroxybutyrate.</title>
        <authorList>
            <person name="Mieszkin S."/>
            <person name="Pouder E."/>
            <person name="Uroz S."/>
            <person name="Simon-Colin C."/>
            <person name="Alain K."/>
        </authorList>
    </citation>
    <scope>NUCLEOTIDE SEQUENCE [LARGE SCALE GENOMIC DNA]</scope>
    <source>
        <strain evidence="12 13">HW T5.17</strain>
    </source>
</reference>
<evidence type="ECO:0000256" key="8">
    <source>
        <dbReference type="PIRSR" id="PIRSR000296-1"/>
    </source>
</evidence>
<evidence type="ECO:0000256" key="10">
    <source>
        <dbReference type="SAM" id="Phobius"/>
    </source>
</evidence>
<dbReference type="GO" id="GO:0020037">
    <property type="term" value="F:heme binding"/>
    <property type="evidence" value="ECO:0007669"/>
    <property type="project" value="InterPro"/>
</dbReference>
<protein>
    <recommendedName>
        <fullName evidence="7">Catalase-related peroxidase</fullName>
        <ecNumber evidence="7">1.11.1.-</ecNumber>
    </recommendedName>
</protein>
<dbReference type="Proteomes" id="UP000721844">
    <property type="component" value="Unassembled WGS sequence"/>
</dbReference>
<evidence type="ECO:0000256" key="9">
    <source>
        <dbReference type="PIRSR" id="PIRSR000296-2"/>
    </source>
</evidence>
<evidence type="ECO:0000256" key="4">
    <source>
        <dbReference type="ARBA" id="ARBA00022723"/>
    </source>
</evidence>
<dbReference type="Pfam" id="PF00199">
    <property type="entry name" value="Catalase"/>
    <property type="match status" value="1"/>
</dbReference>
<dbReference type="PROSITE" id="PS51402">
    <property type="entry name" value="CATALASE_3"/>
    <property type="match status" value="1"/>
</dbReference>
<evidence type="ECO:0000256" key="1">
    <source>
        <dbReference type="ARBA" id="ARBA00005329"/>
    </source>
</evidence>
<dbReference type="AlphaFoldDB" id="A0A964E3H0"/>
<evidence type="ECO:0000256" key="5">
    <source>
        <dbReference type="ARBA" id="ARBA00023002"/>
    </source>
</evidence>
<dbReference type="GO" id="GO:0046872">
    <property type="term" value="F:metal ion binding"/>
    <property type="evidence" value="ECO:0007669"/>
    <property type="project" value="UniProtKB-KW"/>
</dbReference>
<dbReference type="Gene3D" id="2.40.180.10">
    <property type="entry name" value="Catalase core domain"/>
    <property type="match status" value="1"/>
</dbReference>
<accession>A0A964E3H0</accession>
<dbReference type="EC" id="1.11.1.-" evidence="7"/>
<feature type="binding site" description="axial binding residue" evidence="9">
    <location>
        <position position="338"/>
    </location>
    <ligand>
        <name>heme</name>
        <dbReference type="ChEBI" id="CHEBI:30413"/>
    </ligand>
    <ligandPart>
        <name>Fe</name>
        <dbReference type="ChEBI" id="CHEBI:18248"/>
    </ligandPart>
</feature>
<sequence length="363" mass="38597">MPHQPHTIPLSPAQIALRLAGIGAVLAVSGAGFAYAGGWFSPARLTPARIVTALADRGGDPLGHRRNHSKGVCFTGDFAANGQGAHYSTAAVLAKGDYPVTGRFGIATGNLLAADITGRVKSMAIRIVAPNGAEWRSGMNDSPVFAVATPQAFYEMTQAQDVDPATGKPDPAAMKHFAKTHPGFAPFAAWAKTTPWTPSWADQPYNSLNAFRFIDAGGDRHLVRWSMQPTVPLDPVPVAELAKLGPNYLQNDLSQRLTKGPLTWHLIVTLAAPGDPSNDATKAWPTDRTHVVVGTLTVNQTQPEANGPCRDLNYDPTILPTGIQISDDPLLPARSAAYAKSFDLRTSEAADYPRKTPAEGSKP</sequence>
<dbReference type="GO" id="GO:0004096">
    <property type="term" value="F:catalase activity"/>
    <property type="evidence" value="ECO:0007669"/>
    <property type="project" value="InterPro"/>
</dbReference>
<dbReference type="InterPro" id="IPR024168">
    <property type="entry name" value="Catalase_SrpA-type_pred"/>
</dbReference>
<proteinExistence type="inferred from homology"/>
<organism evidence="12 13">
    <name type="scientific">Acidisoma cellulosilyticum</name>
    <dbReference type="NCBI Taxonomy" id="2802395"/>
    <lineage>
        <taxon>Bacteria</taxon>
        <taxon>Pseudomonadati</taxon>
        <taxon>Pseudomonadota</taxon>
        <taxon>Alphaproteobacteria</taxon>
        <taxon>Acetobacterales</taxon>
        <taxon>Acidocellaceae</taxon>
        <taxon>Acidisoma</taxon>
    </lineage>
</organism>
<dbReference type="InterPro" id="IPR018028">
    <property type="entry name" value="Catalase"/>
</dbReference>
<dbReference type="InterPro" id="IPR011614">
    <property type="entry name" value="Catalase_core"/>
</dbReference>